<protein>
    <recommendedName>
        <fullName evidence="3">RNase H type-1 domain-containing protein</fullName>
    </recommendedName>
</protein>
<dbReference type="GO" id="GO:0003676">
    <property type="term" value="F:nucleic acid binding"/>
    <property type="evidence" value="ECO:0007669"/>
    <property type="project" value="InterPro"/>
</dbReference>
<name>A0A8H3L2J5_9GLOM</name>
<evidence type="ECO:0000313" key="1">
    <source>
        <dbReference type="EMBL" id="GES79449.1"/>
    </source>
</evidence>
<dbReference type="InterPro" id="IPR036397">
    <property type="entry name" value="RNaseH_sf"/>
</dbReference>
<dbReference type="OrthoDB" id="411823at2759"/>
<evidence type="ECO:0008006" key="3">
    <source>
        <dbReference type="Google" id="ProtNLM"/>
    </source>
</evidence>
<dbReference type="Gene3D" id="3.30.420.10">
    <property type="entry name" value="Ribonuclease H-like superfamily/Ribonuclease H"/>
    <property type="match status" value="1"/>
</dbReference>
<reference evidence="1" key="1">
    <citation type="submission" date="2019-10" db="EMBL/GenBank/DDBJ databases">
        <title>Conservation and host-specific expression of non-tandemly repeated heterogenous ribosome RNA gene in arbuscular mycorrhizal fungi.</title>
        <authorList>
            <person name="Maeda T."/>
            <person name="Kobayashi Y."/>
            <person name="Nakagawa T."/>
            <person name="Ezawa T."/>
            <person name="Yamaguchi K."/>
            <person name="Bino T."/>
            <person name="Nishimoto Y."/>
            <person name="Shigenobu S."/>
            <person name="Kawaguchi M."/>
        </authorList>
    </citation>
    <scope>NUCLEOTIDE SEQUENCE</scope>
    <source>
        <strain evidence="1">HR1</strain>
    </source>
</reference>
<accession>A0A8H3L2J5</accession>
<organism evidence="1 2">
    <name type="scientific">Rhizophagus clarus</name>
    <dbReference type="NCBI Taxonomy" id="94130"/>
    <lineage>
        <taxon>Eukaryota</taxon>
        <taxon>Fungi</taxon>
        <taxon>Fungi incertae sedis</taxon>
        <taxon>Mucoromycota</taxon>
        <taxon>Glomeromycotina</taxon>
        <taxon>Glomeromycetes</taxon>
        <taxon>Glomerales</taxon>
        <taxon>Glomeraceae</taxon>
        <taxon>Rhizophagus</taxon>
    </lineage>
</organism>
<dbReference type="SUPFAM" id="SSF53098">
    <property type="entry name" value="Ribonuclease H-like"/>
    <property type="match status" value="1"/>
</dbReference>
<dbReference type="InterPro" id="IPR012337">
    <property type="entry name" value="RNaseH-like_sf"/>
</dbReference>
<proteinExistence type="predicted"/>
<gene>
    <name evidence="1" type="ORF">RCL2_000675300</name>
</gene>
<dbReference type="EMBL" id="BLAL01000044">
    <property type="protein sequence ID" value="GES79449.1"/>
    <property type="molecule type" value="Genomic_DNA"/>
</dbReference>
<dbReference type="Proteomes" id="UP000615446">
    <property type="component" value="Unassembled WGS sequence"/>
</dbReference>
<sequence length="253" mass="29663">MALQEDSYWIIHTPLWFTGYDHDTIDTCVLTAGNNAQLNMNKISLQTMDCLISIPHAQMDDNMWINRWIKPLVDKDSLFEIKDNLTCFSELSFYTDGSIQNRVPYHLRKPLDECLEHHSMVINQGAAFNRKLDIELIKVKAHAGDPWNELADDLVKKGTELLTHHQLTFNFRSQGYRFSPHFEEILIEQKLRNFLNAMGQVQACSEWRDLQVNTDAFTQRSQQYQWVEVRFVDDLSGYTSGYADRWIAIYIHR</sequence>
<comment type="caution">
    <text evidence="1">The sequence shown here is derived from an EMBL/GenBank/DDBJ whole genome shotgun (WGS) entry which is preliminary data.</text>
</comment>
<evidence type="ECO:0000313" key="2">
    <source>
        <dbReference type="Proteomes" id="UP000615446"/>
    </source>
</evidence>
<dbReference type="AlphaFoldDB" id="A0A8H3L2J5"/>